<keyword evidence="2" id="KW-1185">Reference proteome</keyword>
<dbReference type="Proteomes" id="UP001371456">
    <property type="component" value="Unassembled WGS sequence"/>
</dbReference>
<evidence type="ECO:0000313" key="1">
    <source>
        <dbReference type="EMBL" id="KAK6796920.1"/>
    </source>
</evidence>
<dbReference type="EMBL" id="JBANQN010000002">
    <property type="protein sequence ID" value="KAK6796920.1"/>
    <property type="molecule type" value="Genomic_DNA"/>
</dbReference>
<reference evidence="1 2" key="1">
    <citation type="submission" date="2024-02" db="EMBL/GenBank/DDBJ databases">
        <title>de novo genome assembly of Solanum bulbocastanum strain 11H21.</title>
        <authorList>
            <person name="Hosaka A.J."/>
        </authorList>
    </citation>
    <scope>NUCLEOTIDE SEQUENCE [LARGE SCALE GENOMIC DNA]</scope>
    <source>
        <tissue evidence="1">Young leaves</tissue>
    </source>
</reference>
<comment type="caution">
    <text evidence="1">The sequence shown here is derived from an EMBL/GenBank/DDBJ whole genome shotgun (WGS) entry which is preliminary data.</text>
</comment>
<evidence type="ECO:0000313" key="2">
    <source>
        <dbReference type="Proteomes" id="UP001371456"/>
    </source>
</evidence>
<accession>A0AAN8TZ46</accession>
<organism evidence="1 2">
    <name type="scientific">Solanum bulbocastanum</name>
    <name type="common">Wild potato</name>
    <dbReference type="NCBI Taxonomy" id="147425"/>
    <lineage>
        <taxon>Eukaryota</taxon>
        <taxon>Viridiplantae</taxon>
        <taxon>Streptophyta</taxon>
        <taxon>Embryophyta</taxon>
        <taxon>Tracheophyta</taxon>
        <taxon>Spermatophyta</taxon>
        <taxon>Magnoliopsida</taxon>
        <taxon>eudicotyledons</taxon>
        <taxon>Gunneridae</taxon>
        <taxon>Pentapetalae</taxon>
        <taxon>asterids</taxon>
        <taxon>lamiids</taxon>
        <taxon>Solanales</taxon>
        <taxon>Solanaceae</taxon>
        <taxon>Solanoideae</taxon>
        <taxon>Solaneae</taxon>
        <taxon>Solanum</taxon>
    </lineage>
</organism>
<protein>
    <submittedName>
        <fullName evidence="1">Uncharacterized protein</fullName>
    </submittedName>
</protein>
<proteinExistence type="predicted"/>
<gene>
    <name evidence="1" type="ORF">RDI58_004621</name>
</gene>
<sequence length="10" mass="1353">MQERVNYREE</sequence>
<name>A0AAN8TZ46_SOLBU</name>